<dbReference type="Proteomes" id="UP000237925">
    <property type="component" value="Chromosome"/>
</dbReference>
<accession>A0A2R3Q8Q4</accession>
<reference evidence="2 3" key="1">
    <citation type="submission" date="2018-03" db="EMBL/GenBank/DDBJ databases">
        <title>Genome sequencing of Melaminivora sp.</title>
        <authorList>
            <person name="Kim S.-J."/>
            <person name="Heo J."/>
            <person name="Ahn J.-H."/>
            <person name="Kwon S.-W."/>
        </authorList>
    </citation>
    <scope>NUCLEOTIDE SEQUENCE [LARGE SCALE GENOMIC DNA]</scope>
    <source>
        <strain evidence="2 3">SC2-9</strain>
    </source>
</reference>
<protein>
    <recommendedName>
        <fullName evidence="4">DUF3106 domain-containing protein</fullName>
    </recommendedName>
</protein>
<dbReference type="KEGG" id="mela:C6568_01350"/>
<keyword evidence="3" id="KW-1185">Reference proteome</keyword>
<feature type="compositionally biased region" description="Pro residues" evidence="1">
    <location>
        <begin position="228"/>
        <end position="238"/>
    </location>
</feature>
<feature type="region of interest" description="Disordered" evidence="1">
    <location>
        <begin position="171"/>
        <end position="283"/>
    </location>
</feature>
<dbReference type="OrthoDB" id="9796567at2"/>
<organism evidence="2 3">
    <name type="scientific">Melaminivora suipulveris</name>
    <dbReference type="NCBI Taxonomy" id="2109913"/>
    <lineage>
        <taxon>Bacteria</taxon>
        <taxon>Pseudomonadati</taxon>
        <taxon>Pseudomonadota</taxon>
        <taxon>Betaproteobacteria</taxon>
        <taxon>Burkholderiales</taxon>
        <taxon>Comamonadaceae</taxon>
        <taxon>Melaminivora</taxon>
    </lineage>
</organism>
<proteinExistence type="predicted"/>
<dbReference type="AlphaFoldDB" id="A0A2R3Q8Q4"/>
<dbReference type="RefSeq" id="WP_106682537.1">
    <property type="nucleotide sequence ID" value="NZ_CP027667.1"/>
</dbReference>
<dbReference type="Pfam" id="PF11304">
    <property type="entry name" value="DUF3106"/>
    <property type="match status" value="1"/>
</dbReference>
<sequence length="283" mass="30392">MTASPPRRSFPLNVPAYALALALLAALAVTGFRAVGWVRLAPSTPMPAQALPENRHRTLSDVRPVERPEVGPAWSELTTPQKLALYPLANRWSVLNEAQKRHWLKLAAGFHALAPDEQERVLARLTDWASLSAQQRSQARLNYAATSVLAPDSKRAKWEAYQALSDEERKNLAARASPRPSGVAPAVASSTRKLARVPAANHAPPLVANPPKIPRPSESHVPQALPVPAHPAPAPAPAPVVVETRPVEMPSAKPSALPPLPQDDSAREQPPISGSDPPLHPPQ</sequence>
<evidence type="ECO:0000313" key="3">
    <source>
        <dbReference type="Proteomes" id="UP000237925"/>
    </source>
</evidence>
<evidence type="ECO:0008006" key="4">
    <source>
        <dbReference type="Google" id="ProtNLM"/>
    </source>
</evidence>
<name>A0A2R3Q8Q4_9BURK</name>
<dbReference type="InterPro" id="IPR021455">
    <property type="entry name" value="DUF3106"/>
</dbReference>
<evidence type="ECO:0000256" key="1">
    <source>
        <dbReference type="SAM" id="MobiDB-lite"/>
    </source>
</evidence>
<dbReference type="EMBL" id="CP027667">
    <property type="protein sequence ID" value="AVO48054.1"/>
    <property type="molecule type" value="Genomic_DNA"/>
</dbReference>
<gene>
    <name evidence="2" type="ORF">C6568_01350</name>
</gene>
<evidence type="ECO:0000313" key="2">
    <source>
        <dbReference type="EMBL" id="AVO48054.1"/>
    </source>
</evidence>